<sequence>MNMSLHKSLIAATMLVALSSAPAMAWDNNTLSAALGGGVGGALGAAIGNEIGGNTGALVGGALGAAGGTMITNRNNRDDDYRYHDRDYRRRAHEYGRFNGYRY</sequence>
<evidence type="ECO:0000256" key="1">
    <source>
        <dbReference type="SAM" id="SignalP"/>
    </source>
</evidence>
<proteinExistence type="predicted"/>
<evidence type="ECO:0000313" key="4">
    <source>
        <dbReference type="Proteomes" id="UP000006242"/>
    </source>
</evidence>
<feature type="signal peptide" evidence="1">
    <location>
        <begin position="1"/>
        <end position="25"/>
    </location>
</feature>
<accession>U2FV45</accession>
<dbReference type="EMBL" id="AFNV02000022">
    <property type="protein sequence ID" value="ERJ18193.1"/>
    <property type="molecule type" value="Genomic_DNA"/>
</dbReference>
<protein>
    <submittedName>
        <fullName evidence="3">Glycine zipper protein</fullName>
    </submittedName>
</protein>
<organism evidence="3 4">
    <name type="scientific">Salinisphaera shabanensis E1L3A</name>
    <dbReference type="NCBI Taxonomy" id="1033802"/>
    <lineage>
        <taxon>Bacteria</taxon>
        <taxon>Pseudomonadati</taxon>
        <taxon>Pseudomonadota</taxon>
        <taxon>Gammaproteobacteria</taxon>
        <taxon>Salinisphaerales</taxon>
        <taxon>Salinisphaeraceae</taxon>
        <taxon>Salinisphaera</taxon>
    </lineage>
</organism>
<keyword evidence="1" id="KW-0732">Signal</keyword>
<keyword evidence="4" id="KW-1185">Reference proteome</keyword>
<dbReference type="InterPro" id="IPR039567">
    <property type="entry name" value="Gly-zipper"/>
</dbReference>
<comment type="caution">
    <text evidence="3">The sequence shown here is derived from an EMBL/GenBank/DDBJ whole genome shotgun (WGS) entry which is preliminary data.</text>
</comment>
<evidence type="ECO:0000313" key="3">
    <source>
        <dbReference type="EMBL" id="ERJ18193.1"/>
    </source>
</evidence>
<feature type="chain" id="PRO_5004627837" evidence="1">
    <location>
        <begin position="26"/>
        <end position="103"/>
    </location>
</feature>
<dbReference type="AlphaFoldDB" id="U2FV45"/>
<reference evidence="3 4" key="2">
    <citation type="journal article" date="2013" name="PLoS ONE">
        <title>INDIGO - INtegrated Data Warehouse of MIcrobial GenOmes with Examples from the Red Sea Extremophiles.</title>
        <authorList>
            <person name="Alam I."/>
            <person name="Antunes A."/>
            <person name="Kamau A.A."/>
            <person name="Ba Alawi W."/>
            <person name="Kalkatawi M."/>
            <person name="Stingl U."/>
            <person name="Bajic V.B."/>
        </authorList>
    </citation>
    <scope>NUCLEOTIDE SEQUENCE [LARGE SCALE GENOMIC DNA]</scope>
    <source>
        <strain evidence="3 4">E1L3A</strain>
    </source>
</reference>
<reference evidence="3 4" key="1">
    <citation type="journal article" date="2011" name="J. Bacteriol.">
        <title>Genome sequence of Salinisphaera shabanensis, a gammaproteobacterium from the harsh, variable environment of the brine-seawater interface of the Shaban Deep in the Red Sea.</title>
        <authorList>
            <person name="Antunes A."/>
            <person name="Alam I."/>
            <person name="Bajic V.B."/>
            <person name="Stingl U."/>
        </authorList>
    </citation>
    <scope>NUCLEOTIDE SEQUENCE [LARGE SCALE GENOMIC DNA]</scope>
    <source>
        <strain evidence="3 4">E1L3A</strain>
    </source>
</reference>
<gene>
    <name evidence="3" type="ORF">SSPSH_002970</name>
</gene>
<name>U2FV45_9GAMM</name>
<evidence type="ECO:0000259" key="2">
    <source>
        <dbReference type="Pfam" id="PF13488"/>
    </source>
</evidence>
<dbReference type="Pfam" id="PF13488">
    <property type="entry name" value="Gly-zipper_Omp"/>
    <property type="match status" value="1"/>
</dbReference>
<feature type="domain" description="Glycine zipper" evidence="2">
    <location>
        <begin position="36"/>
        <end position="76"/>
    </location>
</feature>
<dbReference type="Proteomes" id="UP000006242">
    <property type="component" value="Unassembled WGS sequence"/>
</dbReference>